<dbReference type="InterPro" id="IPR036388">
    <property type="entry name" value="WH-like_DNA-bd_sf"/>
</dbReference>
<dbReference type="InterPro" id="IPR024187">
    <property type="entry name" value="Sig_transdc_resp-reg_cit/mal"/>
</dbReference>
<accession>A0A2V4NKI4</accession>
<evidence type="ECO:0000313" key="13">
    <source>
        <dbReference type="Proteomes" id="UP000248039"/>
    </source>
</evidence>
<dbReference type="InterPro" id="IPR036390">
    <property type="entry name" value="WH_DNA-bd_sf"/>
</dbReference>
<dbReference type="PROSITE" id="PS50110">
    <property type="entry name" value="RESPONSE_REGULATORY"/>
    <property type="match status" value="1"/>
</dbReference>
<evidence type="ECO:0000256" key="1">
    <source>
        <dbReference type="ARBA" id="ARBA00004496"/>
    </source>
</evidence>
<dbReference type="AlphaFoldDB" id="A0A2V4NKI4"/>
<reference evidence="12 13" key="1">
    <citation type="submission" date="2018-03" db="EMBL/GenBank/DDBJ databases">
        <title>Bioinformatic expansion and discovery of thiopeptide antibiotics.</title>
        <authorList>
            <person name="Schwalen C.J."/>
            <person name="Hudson G.A."/>
            <person name="Mitchell D.A."/>
        </authorList>
    </citation>
    <scope>NUCLEOTIDE SEQUENCE [LARGE SCALE GENOMIC DNA]</scope>
    <source>
        <strain evidence="12 13">ATCC 21389</strain>
    </source>
</reference>
<dbReference type="EMBL" id="PYBW01000037">
    <property type="protein sequence ID" value="PYC81162.1"/>
    <property type="molecule type" value="Genomic_DNA"/>
</dbReference>
<dbReference type="InterPro" id="IPR001789">
    <property type="entry name" value="Sig_transdc_resp-reg_receiver"/>
</dbReference>
<evidence type="ECO:0000256" key="6">
    <source>
        <dbReference type="ARBA" id="ARBA00023125"/>
    </source>
</evidence>
<proteinExistence type="predicted"/>
<dbReference type="Pfam" id="PF00072">
    <property type="entry name" value="Response_reg"/>
    <property type="match status" value="1"/>
</dbReference>
<keyword evidence="4 9" id="KW-0902">Two-component regulatory system</keyword>
<dbReference type="RefSeq" id="WP_110668563.1">
    <property type="nucleotide sequence ID" value="NZ_PYBW01000037.1"/>
</dbReference>
<dbReference type="PANTHER" id="PTHR45526:SF1">
    <property type="entry name" value="TRANSCRIPTIONAL REGULATORY PROTEIN DCUR-RELATED"/>
    <property type="match status" value="1"/>
</dbReference>
<dbReference type="GO" id="GO:0003677">
    <property type="term" value="F:DNA binding"/>
    <property type="evidence" value="ECO:0007669"/>
    <property type="project" value="UniProtKB-KW"/>
</dbReference>
<organism evidence="12 13">
    <name type="scientific">Streptomyces tateyamensis</name>
    <dbReference type="NCBI Taxonomy" id="565073"/>
    <lineage>
        <taxon>Bacteria</taxon>
        <taxon>Bacillati</taxon>
        <taxon>Actinomycetota</taxon>
        <taxon>Actinomycetes</taxon>
        <taxon>Kitasatosporales</taxon>
        <taxon>Streptomycetaceae</taxon>
        <taxon>Streptomyces</taxon>
    </lineage>
</organism>
<dbReference type="SUPFAM" id="SSF52172">
    <property type="entry name" value="CheY-like"/>
    <property type="match status" value="1"/>
</dbReference>
<keyword evidence="7 9" id="KW-0010">Activator</keyword>
<dbReference type="GO" id="GO:0003700">
    <property type="term" value="F:DNA-binding transcription factor activity"/>
    <property type="evidence" value="ECO:0007669"/>
    <property type="project" value="InterPro"/>
</dbReference>
<evidence type="ECO:0000259" key="11">
    <source>
        <dbReference type="PROSITE" id="PS50110"/>
    </source>
</evidence>
<keyword evidence="8 9" id="KW-0804">Transcription</keyword>
<keyword evidence="5 9" id="KW-0805">Transcription regulation</keyword>
<dbReference type="InterPro" id="IPR011991">
    <property type="entry name" value="ArsR-like_HTH"/>
</dbReference>
<dbReference type="SMART" id="SM00448">
    <property type="entry name" value="REC"/>
    <property type="match status" value="1"/>
</dbReference>
<evidence type="ECO:0000256" key="10">
    <source>
        <dbReference type="PROSITE-ProRule" id="PRU00169"/>
    </source>
</evidence>
<comment type="subcellular location">
    <subcellularLocation>
        <location evidence="1 9">Cytoplasm</location>
    </subcellularLocation>
</comment>
<dbReference type="Proteomes" id="UP000248039">
    <property type="component" value="Unassembled WGS sequence"/>
</dbReference>
<keyword evidence="3 10" id="KW-0597">Phosphoprotein</keyword>
<evidence type="ECO:0000256" key="4">
    <source>
        <dbReference type="ARBA" id="ARBA00023012"/>
    </source>
</evidence>
<dbReference type="GO" id="GO:0005737">
    <property type="term" value="C:cytoplasm"/>
    <property type="evidence" value="ECO:0007669"/>
    <property type="project" value="UniProtKB-SubCell"/>
</dbReference>
<evidence type="ECO:0000256" key="9">
    <source>
        <dbReference type="PIRNR" id="PIRNR006171"/>
    </source>
</evidence>
<gene>
    <name evidence="12" type="ORF">C7C46_11770</name>
</gene>
<feature type="modified residue" description="4-aspartylphosphate" evidence="10">
    <location>
        <position position="54"/>
    </location>
</feature>
<name>A0A2V4NKI4_9ACTN</name>
<evidence type="ECO:0000256" key="7">
    <source>
        <dbReference type="ARBA" id="ARBA00023159"/>
    </source>
</evidence>
<keyword evidence="2 9" id="KW-0963">Cytoplasm</keyword>
<evidence type="ECO:0000256" key="5">
    <source>
        <dbReference type="ARBA" id="ARBA00023015"/>
    </source>
</evidence>
<dbReference type="SUPFAM" id="SSF46785">
    <property type="entry name" value="Winged helix' DNA-binding domain"/>
    <property type="match status" value="1"/>
</dbReference>
<dbReference type="GO" id="GO:0000156">
    <property type="term" value="F:phosphorelay response regulator activity"/>
    <property type="evidence" value="ECO:0007669"/>
    <property type="project" value="TreeGrafter"/>
</dbReference>
<dbReference type="InterPro" id="IPR005471">
    <property type="entry name" value="Tscrpt_reg_IclR_N"/>
</dbReference>
<evidence type="ECO:0000313" key="12">
    <source>
        <dbReference type="EMBL" id="PYC81162.1"/>
    </source>
</evidence>
<dbReference type="Gene3D" id="3.40.50.2300">
    <property type="match status" value="1"/>
</dbReference>
<comment type="caution">
    <text evidence="12">The sequence shown here is derived from an EMBL/GenBank/DDBJ whole genome shotgun (WGS) entry which is preliminary data.</text>
</comment>
<dbReference type="InterPro" id="IPR051271">
    <property type="entry name" value="2C-system_Tx_regulators"/>
</dbReference>
<evidence type="ECO:0000256" key="8">
    <source>
        <dbReference type="ARBA" id="ARBA00023163"/>
    </source>
</evidence>
<feature type="domain" description="Response regulatory" evidence="11">
    <location>
        <begin position="3"/>
        <end position="121"/>
    </location>
</feature>
<keyword evidence="13" id="KW-1185">Reference proteome</keyword>
<dbReference type="Gene3D" id="1.10.10.10">
    <property type="entry name" value="Winged helix-like DNA-binding domain superfamily/Winged helix DNA-binding domain"/>
    <property type="match status" value="1"/>
</dbReference>
<evidence type="ECO:0000256" key="2">
    <source>
        <dbReference type="ARBA" id="ARBA00022490"/>
    </source>
</evidence>
<dbReference type="PIRSF" id="PIRSF006171">
    <property type="entry name" value="RR_citrat_malat"/>
    <property type="match status" value="1"/>
</dbReference>
<dbReference type="OrthoDB" id="7187989at2"/>
<sequence>MIRTLVVDDDFRVSAIHAAYVGKVPGFEVAGQRASVADAVEAVHELRPDLLLLDVYLPDGSGLDVLRRLTADAAGSRPDALVITAARDLASVRTAMQLGATGYLVKPFGFAVLAERLDGYRELRERMAALDGAGDNGQAEVDALFSAARPAALPAVPAKGHSAPTLSVVLAALRGERGDLSATQVAERTGVSRATAQRYLSYLVREGLVRLDLRYGATGRPEHRYRPAARPSA</sequence>
<dbReference type="Pfam" id="PF09339">
    <property type="entry name" value="HTH_IclR"/>
    <property type="match status" value="1"/>
</dbReference>
<evidence type="ECO:0000256" key="3">
    <source>
        <dbReference type="ARBA" id="ARBA00022553"/>
    </source>
</evidence>
<dbReference type="CDD" id="cd00090">
    <property type="entry name" value="HTH_ARSR"/>
    <property type="match status" value="1"/>
</dbReference>
<protein>
    <recommendedName>
        <fullName evidence="9">Transcriptional regulatory protein</fullName>
    </recommendedName>
</protein>
<dbReference type="PANTHER" id="PTHR45526">
    <property type="entry name" value="TRANSCRIPTIONAL REGULATORY PROTEIN DPIA"/>
    <property type="match status" value="1"/>
</dbReference>
<keyword evidence="6 9" id="KW-0238">DNA-binding</keyword>
<dbReference type="InterPro" id="IPR011006">
    <property type="entry name" value="CheY-like_superfamily"/>
</dbReference>